<sequence length="44" mass="5471">MKFSIYDGNLKRKCHRKPGWMIKAMKTRLERERDRMHFIIVEYG</sequence>
<protein>
    <submittedName>
        <fullName evidence="1">Uncharacterized protein</fullName>
    </submittedName>
</protein>
<organism evidence="1">
    <name type="scientific">Trichuris suis</name>
    <name type="common">pig whipworm</name>
    <dbReference type="NCBI Taxonomy" id="68888"/>
    <lineage>
        <taxon>Eukaryota</taxon>
        <taxon>Metazoa</taxon>
        <taxon>Ecdysozoa</taxon>
        <taxon>Nematoda</taxon>
        <taxon>Enoplea</taxon>
        <taxon>Dorylaimia</taxon>
        <taxon>Trichinellida</taxon>
        <taxon>Trichuridae</taxon>
        <taxon>Trichuris</taxon>
    </lineage>
</organism>
<accession>A0A085MWI3</accession>
<gene>
    <name evidence="1" type="ORF">M514_26267</name>
</gene>
<dbReference type="AlphaFoldDB" id="A0A085MWI3"/>
<evidence type="ECO:0000313" key="1">
    <source>
        <dbReference type="EMBL" id="KFD61579.1"/>
    </source>
</evidence>
<dbReference type="Proteomes" id="UP000030758">
    <property type="component" value="Unassembled WGS sequence"/>
</dbReference>
<proteinExistence type="predicted"/>
<dbReference type="EMBL" id="KL367619">
    <property type="protein sequence ID" value="KFD61579.1"/>
    <property type="molecule type" value="Genomic_DNA"/>
</dbReference>
<name>A0A085MWI3_9BILA</name>
<reference evidence="1" key="1">
    <citation type="journal article" date="2014" name="Nat. Genet.">
        <title>Genome and transcriptome of the porcine whipworm Trichuris suis.</title>
        <authorList>
            <person name="Jex A.R."/>
            <person name="Nejsum P."/>
            <person name="Schwarz E.M."/>
            <person name="Hu L."/>
            <person name="Young N.D."/>
            <person name="Hall R.S."/>
            <person name="Korhonen P.K."/>
            <person name="Liao S."/>
            <person name="Thamsborg S."/>
            <person name="Xia J."/>
            <person name="Xu P."/>
            <person name="Wang S."/>
            <person name="Scheerlinck J.P."/>
            <person name="Hofmann A."/>
            <person name="Sternberg P.W."/>
            <person name="Wang J."/>
            <person name="Gasser R.B."/>
        </authorList>
    </citation>
    <scope>NUCLEOTIDE SEQUENCE [LARGE SCALE GENOMIC DNA]</scope>
    <source>
        <strain evidence="1">DCEP-RM93F</strain>
    </source>
</reference>